<evidence type="ECO:0000256" key="1">
    <source>
        <dbReference type="SAM" id="SignalP"/>
    </source>
</evidence>
<feature type="signal peptide" evidence="1">
    <location>
        <begin position="1"/>
        <end position="20"/>
    </location>
</feature>
<dbReference type="RefSeq" id="WP_023788545.1">
    <property type="nucleotide sequence ID" value="NC_022997.1"/>
</dbReference>
<keyword evidence="3" id="KW-1185">Reference proteome</keyword>
<proteinExistence type="predicted"/>
<dbReference type="Proteomes" id="UP000018542">
    <property type="component" value="Chromosome"/>
</dbReference>
<feature type="chain" id="PRO_5004740765" evidence="1">
    <location>
        <begin position="21"/>
        <end position="101"/>
    </location>
</feature>
<dbReference type="KEGG" id="hni:W911_16225"/>
<dbReference type="AlphaFoldDB" id="V5SJY0"/>
<gene>
    <name evidence="2" type="ORF">W911_16225</name>
</gene>
<dbReference type="OrthoDB" id="7933957at2"/>
<dbReference type="HOGENOM" id="CLU_2287358_0_0_5"/>
<protein>
    <submittedName>
        <fullName evidence="2">Uncharacterized protein</fullName>
    </submittedName>
</protein>
<accession>V5SJY0</accession>
<keyword evidence="1" id="KW-0732">Signal</keyword>
<reference evidence="2 3" key="1">
    <citation type="journal article" date="2014" name="Genome Announc.">
        <title>Complete Genome Sequence of Hyphomicrobium nitrativorans Strain NL23, a Denitrifying Bacterium Isolated from Biofilm of a Methanol-Fed Denitrification System Treating Seawater at the Montreal Biodome.</title>
        <authorList>
            <person name="Martineau C."/>
            <person name="Villeneuve C."/>
            <person name="Mauffrey F."/>
            <person name="Villemur R."/>
        </authorList>
    </citation>
    <scope>NUCLEOTIDE SEQUENCE [LARGE SCALE GENOMIC DNA]</scope>
    <source>
        <strain evidence="2">NL23</strain>
    </source>
</reference>
<dbReference type="PATRIC" id="fig|1029756.8.peg.3382"/>
<organism evidence="2 3">
    <name type="scientific">Hyphomicrobium nitrativorans NL23</name>
    <dbReference type="NCBI Taxonomy" id="1029756"/>
    <lineage>
        <taxon>Bacteria</taxon>
        <taxon>Pseudomonadati</taxon>
        <taxon>Pseudomonadota</taxon>
        <taxon>Alphaproteobacteria</taxon>
        <taxon>Hyphomicrobiales</taxon>
        <taxon>Hyphomicrobiaceae</taxon>
        <taxon>Hyphomicrobium</taxon>
    </lineage>
</organism>
<dbReference type="STRING" id="1029756.W911_16225"/>
<sequence length="101" mass="11050">MRKAFLVLAASALAAGSAVAQEVYIEGEADLYDDPVLEEPAYADEMVIERAEPGEPMDEPRALGPRVYGWEYAEPPASCGTFKYWNGDYCADARSEPPDTD</sequence>
<dbReference type="EMBL" id="CP006912">
    <property type="protein sequence ID" value="AHB50410.1"/>
    <property type="molecule type" value="Genomic_DNA"/>
</dbReference>
<evidence type="ECO:0000313" key="2">
    <source>
        <dbReference type="EMBL" id="AHB50410.1"/>
    </source>
</evidence>
<name>V5SJY0_9HYPH</name>
<evidence type="ECO:0000313" key="3">
    <source>
        <dbReference type="Proteomes" id="UP000018542"/>
    </source>
</evidence>